<accession>A0A1G8KRV4</accession>
<comment type="cofactor">
    <cofactor evidence="7">
        <name>[2Fe-2S] cluster</name>
        <dbReference type="ChEBI" id="CHEBI:190135"/>
    </cofactor>
</comment>
<dbReference type="Pfam" id="PF04324">
    <property type="entry name" value="Fer2_BFD"/>
    <property type="match status" value="1"/>
</dbReference>
<reference evidence="12" key="1">
    <citation type="submission" date="2016-10" db="EMBL/GenBank/DDBJ databases">
        <authorList>
            <person name="Varghese N."/>
            <person name="Submissions S."/>
        </authorList>
    </citation>
    <scope>NUCLEOTIDE SEQUENCE [LARGE SCALE GENOMIC DNA]</scope>
    <source>
        <strain evidence="12">DSM 23317</strain>
    </source>
</reference>
<keyword evidence="6" id="KW-0411">Iron-sulfur</keyword>
<name>A0A1G8KRV4_9GAMM</name>
<feature type="domain" description="BFD-like [2Fe-2S]-binding" evidence="10">
    <location>
        <begin position="21"/>
        <end position="69"/>
    </location>
</feature>
<evidence type="ECO:0000313" key="11">
    <source>
        <dbReference type="EMBL" id="SDI46099.1"/>
    </source>
</evidence>
<evidence type="ECO:0000256" key="7">
    <source>
        <dbReference type="ARBA" id="ARBA00034078"/>
    </source>
</evidence>
<keyword evidence="3" id="KW-0479">Metal-binding</keyword>
<evidence type="ECO:0000256" key="6">
    <source>
        <dbReference type="ARBA" id="ARBA00023014"/>
    </source>
</evidence>
<gene>
    <name evidence="11" type="ORF">SAMN04488540_101463</name>
</gene>
<evidence type="ECO:0000256" key="4">
    <source>
        <dbReference type="ARBA" id="ARBA00022982"/>
    </source>
</evidence>
<dbReference type="Gene3D" id="1.10.10.1100">
    <property type="entry name" value="BFD-like [2Fe-2S]-binding domain"/>
    <property type="match status" value="1"/>
</dbReference>
<evidence type="ECO:0000256" key="9">
    <source>
        <dbReference type="ARBA" id="ARBA00046332"/>
    </source>
</evidence>
<keyword evidence="1" id="KW-0813">Transport</keyword>
<dbReference type="InterPro" id="IPR052371">
    <property type="entry name" value="BFD-associated_ferredoxin"/>
</dbReference>
<evidence type="ECO:0000256" key="8">
    <source>
        <dbReference type="ARBA" id="ARBA00039386"/>
    </source>
</evidence>
<evidence type="ECO:0000256" key="1">
    <source>
        <dbReference type="ARBA" id="ARBA00022448"/>
    </source>
</evidence>
<keyword evidence="4" id="KW-0249">Electron transport</keyword>
<keyword evidence="5" id="KW-0408">Iron</keyword>
<dbReference type="GO" id="GO:0046872">
    <property type="term" value="F:metal ion binding"/>
    <property type="evidence" value="ECO:0007669"/>
    <property type="project" value="UniProtKB-KW"/>
</dbReference>
<evidence type="ECO:0000259" key="10">
    <source>
        <dbReference type="Pfam" id="PF04324"/>
    </source>
</evidence>
<dbReference type="GO" id="GO:0051537">
    <property type="term" value="F:2 iron, 2 sulfur cluster binding"/>
    <property type="evidence" value="ECO:0007669"/>
    <property type="project" value="UniProtKB-KW"/>
</dbReference>
<dbReference type="PANTHER" id="PTHR37424">
    <property type="entry name" value="BACTERIOFERRITIN-ASSOCIATED FERREDOXIN"/>
    <property type="match status" value="1"/>
</dbReference>
<evidence type="ECO:0000313" key="12">
    <source>
        <dbReference type="Proteomes" id="UP000199527"/>
    </source>
</evidence>
<dbReference type="InterPro" id="IPR041854">
    <property type="entry name" value="BFD-like_2Fe2S-bd_dom_sf"/>
</dbReference>
<dbReference type="PANTHER" id="PTHR37424:SF1">
    <property type="entry name" value="BACTERIOFERRITIN-ASSOCIATED FERREDOXIN"/>
    <property type="match status" value="1"/>
</dbReference>
<keyword evidence="2" id="KW-0001">2Fe-2S</keyword>
<protein>
    <recommendedName>
        <fullName evidence="8">Bacterioferritin-associated ferredoxin</fullName>
    </recommendedName>
</protein>
<keyword evidence="12" id="KW-1185">Reference proteome</keyword>
<evidence type="ECO:0000256" key="2">
    <source>
        <dbReference type="ARBA" id="ARBA00022714"/>
    </source>
</evidence>
<organism evidence="11 12">
    <name type="scientific">Ferrimonas sediminum</name>
    <dbReference type="NCBI Taxonomy" id="718193"/>
    <lineage>
        <taxon>Bacteria</taxon>
        <taxon>Pseudomonadati</taxon>
        <taxon>Pseudomonadota</taxon>
        <taxon>Gammaproteobacteria</taxon>
        <taxon>Alteromonadales</taxon>
        <taxon>Ferrimonadaceae</taxon>
        <taxon>Ferrimonas</taxon>
    </lineage>
</organism>
<comment type="similarity">
    <text evidence="9">Belongs to the Bfd family.</text>
</comment>
<sequence length="82" mass="9134">MRIISIYNFGKVVNEVICTMYVCICHAVTEKQVRQAVSDGAVDVKTLKQKLGVGSECGRCIQATLEVIQSQMDKEPCYYEVA</sequence>
<dbReference type="InterPro" id="IPR007419">
    <property type="entry name" value="BFD-like_2Fe2S-bd_dom"/>
</dbReference>
<proteinExistence type="inferred from homology"/>
<dbReference type="Proteomes" id="UP000199527">
    <property type="component" value="Unassembled WGS sequence"/>
</dbReference>
<evidence type="ECO:0000256" key="5">
    <source>
        <dbReference type="ARBA" id="ARBA00023004"/>
    </source>
</evidence>
<dbReference type="AlphaFoldDB" id="A0A1G8KRV4"/>
<evidence type="ECO:0000256" key="3">
    <source>
        <dbReference type="ARBA" id="ARBA00022723"/>
    </source>
</evidence>
<dbReference type="EMBL" id="FNEM01000001">
    <property type="protein sequence ID" value="SDI46099.1"/>
    <property type="molecule type" value="Genomic_DNA"/>
</dbReference>
<dbReference type="RefSeq" id="WP_245709839.1">
    <property type="nucleotide sequence ID" value="NZ_FNEM01000001.1"/>
</dbReference>